<dbReference type="Proteomes" id="UP001157006">
    <property type="component" value="Unassembled WGS sequence"/>
</dbReference>
<proteinExistence type="predicted"/>
<reference evidence="1 2" key="1">
    <citation type="submission" date="2023-01" db="EMBL/GenBank/DDBJ databases">
        <authorList>
            <person name="Kreplak J."/>
        </authorList>
    </citation>
    <scope>NUCLEOTIDE SEQUENCE [LARGE SCALE GENOMIC DNA]</scope>
</reference>
<dbReference type="EMBL" id="CATIWC010000995">
    <property type="protein sequence ID" value="CAI8583751.1"/>
    <property type="molecule type" value="Genomic_DNA"/>
</dbReference>
<protein>
    <submittedName>
        <fullName evidence="1">Uncharacterized protein</fullName>
    </submittedName>
</protein>
<sequence length="140" mass="16021">MVEGSSNPHSDYDTEVVKKSLKSRRLIFNFSNQPLTSPKYGNLTFFPSTSFNFKLFLNHQKISGFIEDFGYVYPGLVKEFYVNLKISNDCIVSSLVNNKEILLTLEEFGDCLGIPYAGDCIKHKYVCGAGEFKQYNEWVF</sequence>
<comment type="caution">
    <text evidence="1">The sequence shown here is derived from an EMBL/GenBank/DDBJ whole genome shotgun (WGS) entry which is preliminary data.</text>
</comment>
<organism evidence="1 2">
    <name type="scientific">Vicia faba</name>
    <name type="common">Broad bean</name>
    <name type="synonym">Faba vulgaris</name>
    <dbReference type="NCBI Taxonomy" id="3906"/>
    <lineage>
        <taxon>Eukaryota</taxon>
        <taxon>Viridiplantae</taxon>
        <taxon>Streptophyta</taxon>
        <taxon>Embryophyta</taxon>
        <taxon>Tracheophyta</taxon>
        <taxon>Spermatophyta</taxon>
        <taxon>Magnoliopsida</taxon>
        <taxon>eudicotyledons</taxon>
        <taxon>Gunneridae</taxon>
        <taxon>Pentapetalae</taxon>
        <taxon>rosids</taxon>
        <taxon>fabids</taxon>
        <taxon>Fabales</taxon>
        <taxon>Fabaceae</taxon>
        <taxon>Papilionoideae</taxon>
        <taxon>50 kb inversion clade</taxon>
        <taxon>NPAAA clade</taxon>
        <taxon>Hologalegina</taxon>
        <taxon>IRL clade</taxon>
        <taxon>Fabeae</taxon>
        <taxon>Vicia</taxon>
    </lineage>
</organism>
<keyword evidence="2" id="KW-1185">Reference proteome</keyword>
<name>A0AAV0YCU8_VICFA</name>
<evidence type="ECO:0000313" key="1">
    <source>
        <dbReference type="EMBL" id="CAI8583751.1"/>
    </source>
</evidence>
<evidence type="ECO:0000313" key="2">
    <source>
        <dbReference type="Proteomes" id="UP001157006"/>
    </source>
</evidence>
<accession>A0AAV0YCU8</accession>
<dbReference type="AlphaFoldDB" id="A0AAV0YCU8"/>
<gene>
    <name evidence="1" type="ORF">VFH_U042200</name>
</gene>